<gene>
    <name evidence="2" type="ORF">GUJ93_ZPchr0002g26732</name>
</gene>
<reference evidence="2" key="1">
    <citation type="journal article" date="2021" name="bioRxiv">
        <title>Whole Genome Assembly and Annotation of Northern Wild Rice, Zizania palustris L., Supports a Whole Genome Duplication in the Zizania Genus.</title>
        <authorList>
            <person name="Haas M."/>
            <person name="Kono T."/>
            <person name="Macchietto M."/>
            <person name="Millas R."/>
            <person name="McGilp L."/>
            <person name="Shao M."/>
            <person name="Duquette J."/>
            <person name="Hirsch C.N."/>
            <person name="Kimball J."/>
        </authorList>
    </citation>
    <scope>NUCLEOTIDE SEQUENCE</scope>
    <source>
        <tissue evidence="2">Fresh leaf tissue</tissue>
    </source>
</reference>
<name>A0A8J5RVJ3_ZIZPA</name>
<dbReference type="EMBL" id="JAAALK010000287">
    <property type="protein sequence ID" value="KAG8060926.1"/>
    <property type="molecule type" value="Genomic_DNA"/>
</dbReference>
<proteinExistence type="predicted"/>
<feature type="compositionally biased region" description="Low complexity" evidence="1">
    <location>
        <begin position="55"/>
        <end position="67"/>
    </location>
</feature>
<feature type="compositionally biased region" description="Acidic residues" evidence="1">
    <location>
        <begin position="68"/>
        <end position="79"/>
    </location>
</feature>
<evidence type="ECO:0000256" key="1">
    <source>
        <dbReference type="SAM" id="MobiDB-lite"/>
    </source>
</evidence>
<comment type="caution">
    <text evidence="2">The sequence shown here is derived from an EMBL/GenBank/DDBJ whole genome shotgun (WGS) entry which is preliminary data.</text>
</comment>
<reference evidence="2" key="2">
    <citation type="submission" date="2021-02" db="EMBL/GenBank/DDBJ databases">
        <authorList>
            <person name="Kimball J.A."/>
            <person name="Haas M.W."/>
            <person name="Macchietto M."/>
            <person name="Kono T."/>
            <person name="Duquette J."/>
            <person name="Shao M."/>
        </authorList>
    </citation>
    <scope>NUCLEOTIDE SEQUENCE</scope>
    <source>
        <tissue evidence="2">Fresh leaf tissue</tissue>
    </source>
</reference>
<accession>A0A8J5RVJ3</accession>
<evidence type="ECO:0000313" key="3">
    <source>
        <dbReference type="Proteomes" id="UP000729402"/>
    </source>
</evidence>
<evidence type="ECO:0000313" key="2">
    <source>
        <dbReference type="EMBL" id="KAG8060926.1"/>
    </source>
</evidence>
<keyword evidence="3" id="KW-1185">Reference proteome</keyword>
<dbReference type="Proteomes" id="UP000729402">
    <property type="component" value="Unassembled WGS sequence"/>
</dbReference>
<feature type="region of interest" description="Disordered" evidence="1">
    <location>
        <begin position="48"/>
        <end position="92"/>
    </location>
</feature>
<sequence length="190" mass="20371">MDVLQDVLERFDTSCPSSSTIANEPLILISFFLDTDGARVEDEVGVANPSTIEVEGSSSSSESSSGGSDEDSQNEEETEGMTKGNDTNLPVPLDEDMEVVDRNPIPEALSSGVPLSRPFISLGAPTGEMVSRCIQIGKDLTKSDLVVEMSYYRRVDLASVAKVAFLQGFTLLCGAVISTNHQENSVMEDI</sequence>
<protein>
    <submittedName>
        <fullName evidence="2">Uncharacterized protein</fullName>
    </submittedName>
</protein>
<organism evidence="2 3">
    <name type="scientific">Zizania palustris</name>
    <name type="common">Northern wild rice</name>
    <dbReference type="NCBI Taxonomy" id="103762"/>
    <lineage>
        <taxon>Eukaryota</taxon>
        <taxon>Viridiplantae</taxon>
        <taxon>Streptophyta</taxon>
        <taxon>Embryophyta</taxon>
        <taxon>Tracheophyta</taxon>
        <taxon>Spermatophyta</taxon>
        <taxon>Magnoliopsida</taxon>
        <taxon>Liliopsida</taxon>
        <taxon>Poales</taxon>
        <taxon>Poaceae</taxon>
        <taxon>BOP clade</taxon>
        <taxon>Oryzoideae</taxon>
        <taxon>Oryzeae</taxon>
        <taxon>Zizaniinae</taxon>
        <taxon>Zizania</taxon>
    </lineage>
</organism>
<dbReference type="AlphaFoldDB" id="A0A8J5RVJ3"/>